<comment type="caution">
    <text evidence="18">The sequence shown here is derived from an EMBL/GenBank/DDBJ whole genome shotgun (WGS) entry which is preliminary data.</text>
</comment>
<evidence type="ECO:0000256" key="5">
    <source>
        <dbReference type="ARBA" id="ARBA00012266"/>
    </source>
</evidence>
<organism evidence="18 19">
    <name type="scientific">Acinetobacter towneri</name>
    <dbReference type="NCBI Taxonomy" id="202956"/>
    <lineage>
        <taxon>Bacteria</taxon>
        <taxon>Pseudomonadati</taxon>
        <taxon>Pseudomonadota</taxon>
        <taxon>Gammaproteobacteria</taxon>
        <taxon>Moraxellales</taxon>
        <taxon>Moraxellaceae</taxon>
        <taxon>Acinetobacter</taxon>
    </lineage>
</organism>
<evidence type="ECO:0000256" key="8">
    <source>
        <dbReference type="ARBA" id="ARBA00022723"/>
    </source>
</evidence>
<dbReference type="PANTHER" id="PTHR11236">
    <property type="entry name" value="AMINOBENZOATE/ANTHRANILATE SYNTHASE"/>
    <property type="match status" value="1"/>
</dbReference>
<evidence type="ECO:0000256" key="6">
    <source>
        <dbReference type="ARBA" id="ARBA00020653"/>
    </source>
</evidence>
<dbReference type="UniPathway" id="UPA00035">
    <property type="reaction ID" value="UER00040"/>
</dbReference>
<evidence type="ECO:0000313" key="19">
    <source>
        <dbReference type="Proteomes" id="UP000186931"/>
    </source>
</evidence>
<keyword evidence="8 15" id="KW-0479">Metal-binding</keyword>
<comment type="cofactor">
    <cofactor evidence="1 15">
        <name>Mg(2+)</name>
        <dbReference type="ChEBI" id="CHEBI:18420"/>
    </cofactor>
</comment>
<evidence type="ECO:0000256" key="13">
    <source>
        <dbReference type="ARBA" id="ARBA00025634"/>
    </source>
</evidence>
<dbReference type="GO" id="GO:0004049">
    <property type="term" value="F:anthranilate synthase activity"/>
    <property type="evidence" value="ECO:0007669"/>
    <property type="project" value="UniProtKB-EC"/>
</dbReference>
<dbReference type="AlphaFoldDB" id="A0A1E8DZX8"/>
<dbReference type="Proteomes" id="UP000186931">
    <property type="component" value="Unassembled WGS sequence"/>
</dbReference>
<evidence type="ECO:0000256" key="9">
    <source>
        <dbReference type="ARBA" id="ARBA00022822"/>
    </source>
</evidence>
<evidence type="ECO:0000256" key="1">
    <source>
        <dbReference type="ARBA" id="ARBA00001946"/>
    </source>
</evidence>
<evidence type="ECO:0000256" key="10">
    <source>
        <dbReference type="ARBA" id="ARBA00022842"/>
    </source>
</evidence>
<keyword evidence="12 15" id="KW-0456">Lyase</keyword>
<dbReference type="PANTHER" id="PTHR11236:SF48">
    <property type="entry name" value="ISOCHORISMATE SYNTHASE MENF"/>
    <property type="match status" value="1"/>
</dbReference>
<keyword evidence="9 15" id="KW-0822">Tryptophan biosynthesis</keyword>
<comment type="subunit">
    <text evidence="4 15">Heterotetramer consisting of two non-identical subunits: a beta subunit (TrpG) and a large alpha subunit (TrpE).</text>
</comment>
<dbReference type="InterPro" id="IPR005801">
    <property type="entry name" value="ADC_synthase"/>
</dbReference>
<comment type="pathway">
    <text evidence="2 15">Amino-acid biosynthesis; L-tryptophan biosynthesis; L-tryptophan from chorismate: step 1/5.</text>
</comment>
<dbReference type="RefSeq" id="WP_070155487.1">
    <property type="nucleotide sequence ID" value="NZ_MKQS01000029.1"/>
</dbReference>
<dbReference type="NCBIfam" id="TIGR00564">
    <property type="entry name" value="trpE_most"/>
    <property type="match status" value="1"/>
</dbReference>
<evidence type="ECO:0000256" key="4">
    <source>
        <dbReference type="ARBA" id="ARBA00011575"/>
    </source>
</evidence>
<accession>A0A1E8DZX8</accession>
<evidence type="ECO:0000259" key="16">
    <source>
        <dbReference type="Pfam" id="PF00425"/>
    </source>
</evidence>
<comment type="similarity">
    <text evidence="3 15">Belongs to the anthranilate synthase component I family.</text>
</comment>
<feature type="domain" description="Chorismate-utilising enzyme C-terminal" evidence="16">
    <location>
        <begin position="221"/>
        <end position="480"/>
    </location>
</feature>
<feature type="domain" description="Anthranilate synthase component I N-terminal" evidence="17">
    <location>
        <begin position="27"/>
        <end position="173"/>
    </location>
</feature>
<dbReference type="SUPFAM" id="SSF56322">
    <property type="entry name" value="ADC synthase"/>
    <property type="match status" value="1"/>
</dbReference>
<dbReference type="InterPro" id="IPR015890">
    <property type="entry name" value="Chorismate_C"/>
</dbReference>
<dbReference type="EC" id="4.1.3.27" evidence="5 15"/>
<keyword evidence="11 15" id="KW-0057">Aromatic amino acid biosynthesis</keyword>
<evidence type="ECO:0000256" key="2">
    <source>
        <dbReference type="ARBA" id="ARBA00004873"/>
    </source>
</evidence>
<evidence type="ECO:0000256" key="3">
    <source>
        <dbReference type="ARBA" id="ARBA00009562"/>
    </source>
</evidence>
<dbReference type="PRINTS" id="PR00095">
    <property type="entry name" value="ANTSNTHASEI"/>
</dbReference>
<protein>
    <recommendedName>
        <fullName evidence="6 15">Anthranilate synthase component 1</fullName>
        <ecNumber evidence="5 15">4.1.3.27</ecNumber>
    </recommendedName>
</protein>
<evidence type="ECO:0000256" key="15">
    <source>
        <dbReference type="RuleBase" id="RU364045"/>
    </source>
</evidence>
<evidence type="ECO:0000313" key="18">
    <source>
        <dbReference type="EMBL" id="OFE42678.1"/>
    </source>
</evidence>
<evidence type="ECO:0000256" key="11">
    <source>
        <dbReference type="ARBA" id="ARBA00023141"/>
    </source>
</evidence>
<evidence type="ECO:0000256" key="7">
    <source>
        <dbReference type="ARBA" id="ARBA00022605"/>
    </source>
</evidence>
<keyword evidence="10 15" id="KW-0460">Magnesium</keyword>
<dbReference type="eggNOG" id="COG0147">
    <property type="taxonomic scope" value="Bacteria"/>
</dbReference>
<comment type="catalytic activity">
    <reaction evidence="14 15">
        <text>chorismate + L-glutamine = anthranilate + pyruvate + L-glutamate + H(+)</text>
        <dbReference type="Rhea" id="RHEA:21732"/>
        <dbReference type="ChEBI" id="CHEBI:15361"/>
        <dbReference type="ChEBI" id="CHEBI:15378"/>
        <dbReference type="ChEBI" id="CHEBI:16567"/>
        <dbReference type="ChEBI" id="CHEBI:29748"/>
        <dbReference type="ChEBI" id="CHEBI:29985"/>
        <dbReference type="ChEBI" id="CHEBI:58359"/>
        <dbReference type="EC" id="4.1.3.27"/>
    </reaction>
</comment>
<dbReference type="InterPro" id="IPR005256">
    <property type="entry name" value="Anth_synth_I_PabB"/>
</dbReference>
<dbReference type="Gene3D" id="3.60.120.10">
    <property type="entry name" value="Anthranilate synthase"/>
    <property type="match status" value="1"/>
</dbReference>
<comment type="function">
    <text evidence="13 15">Part of a heterotetrameric complex that catalyzes the two-step biosynthesis of anthranilate, an intermediate in the biosynthesis of L-tryptophan. In the first step, the glutamine-binding beta subunit (TrpG) of anthranilate synthase (AS) provides the glutamine amidotransferase activity which generates ammonia as a substrate that, along with chorismate, is used in the second step, catalyzed by the large alpha subunit of AS (TrpE) to produce anthranilate. In the absence of TrpG, TrpE can synthesize anthranilate directly from chorismate and high concentrations of ammonia.</text>
</comment>
<dbReference type="GO" id="GO:0000162">
    <property type="term" value="P:L-tryptophan biosynthetic process"/>
    <property type="evidence" value="ECO:0007669"/>
    <property type="project" value="UniProtKB-UniPathway"/>
</dbReference>
<gene>
    <name evidence="15" type="primary">trpE</name>
    <name evidence="18" type="ORF">BJN41_13055</name>
</gene>
<reference evidence="18 19" key="1">
    <citation type="submission" date="2016-10" db="EMBL/GenBank/DDBJ databases">
        <title>Genome of airborne Acinetobacter sp. 5-2Ac02 in the hospital environment: Species near to Acinetobacter towneri.</title>
        <authorList>
            <person name="Barbosa B."/>
            <person name="Fernandez-Garcia L."/>
            <person name="Gato E."/>
            <person name="Leao R."/>
            <person name="Albano R."/>
            <person name="Fernandez B."/>
            <person name="Fernandez-Cuenca F."/>
            <person name="Marques E."/>
            <person name="Tomas M."/>
        </authorList>
    </citation>
    <scope>NUCLEOTIDE SEQUENCE [LARGE SCALE GENOMIC DNA]</scope>
    <source>
        <strain evidence="18 19">5-2Ac02</strain>
    </source>
</reference>
<dbReference type="InterPro" id="IPR006805">
    <property type="entry name" value="Anth_synth_I_N"/>
</dbReference>
<dbReference type="Pfam" id="PF04715">
    <property type="entry name" value="Anth_synt_I_N"/>
    <property type="match status" value="1"/>
</dbReference>
<dbReference type="GO" id="GO:0046872">
    <property type="term" value="F:metal ion binding"/>
    <property type="evidence" value="ECO:0007669"/>
    <property type="project" value="UniProtKB-KW"/>
</dbReference>
<evidence type="ECO:0000259" key="17">
    <source>
        <dbReference type="Pfam" id="PF04715"/>
    </source>
</evidence>
<sequence>MTTQTQFEQLKAAGYNLIPVYRQRLADTETPLSVFARLKQHQQAYLFESVEGGENWARYSIIGLGESTVFSCNAGELTIQHADGSIEKQTCAQPFQYIRDFQAQFKVPTQTDLPELPSFTGGLVGYLGYDAVRYIEPRLKNVPATDPVGLPDIWMMLSKTVIVFDNLKDTLFLIVHADAMQADAYAQAQQQLDVLEEILATPISLKAEKHTPPHFDSLTGKEKFLATIDVVKEYIRAGDVMQVVPGHRMVSDFDGEPLQVYRALRHLNPSPYLFLVQGKTLADDQPFHIVGSSPEILSRLENGIATVRPLAGTRPRGKTKEEDLALEQDLLSDEKEIAEHLMLIDLGRNDVGRIAKIGKVQVTDQMVIERYSHVMHIVSNVQGEVRDDVDALDVFQATFPAGTLSGAPKIRAMEIIDEVEPVKRGVFGGAVGYLGWHGEMDMSIAIRTCVIRHNKVYVQAGAGLVADSNPESEWNETLIKARAVIKAVELSSNGLIL</sequence>
<evidence type="ECO:0000256" key="12">
    <source>
        <dbReference type="ARBA" id="ARBA00023239"/>
    </source>
</evidence>
<dbReference type="Pfam" id="PF00425">
    <property type="entry name" value="Chorismate_bind"/>
    <property type="match status" value="1"/>
</dbReference>
<evidence type="ECO:0000256" key="14">
    <source>
        <dbReference type="ARBA" id="ARBA00047683"/>
    </source>
</evidence>
<name>A0A1E8DZX8_9GAMM</name>
<proteinExistence type="inferred from homology"/>
<dbReference type="EMBL" id="MKQS01000029">
    <property type="protein sequence ID" value="OFE42678.1"/>
    <property type="molecule type" value="Genomic_DNA"/>
</dbReference>
<keyword evidence="7 15" id="KW-0028">Amino-acid biosynthesis</keyword>
<dbReference type="InterPro" id="IPR019999">
    <property type="entry name" value="Anth_synth_I-like"/>
</dbReference>
<dbReference type="STRING" id="202956.BJN41_13055"/>